<keyword evidence="4" id="KW-1185">Reference proteome</keyword>
<dbReference type="EMBL" id="FNQF01000002">
    <property type="protein sequence ID" value="SDZ90705.1"/>
    <property type="molecule type" value="Genomic_DNA"/>
</dbReference>
<reference evidence="3 4" key="1">
    <citation type="submission" date="2016-10" db="EMBL/GenBank/DDBJ databases">
        <authorList>
            <person name="de Groot N.N."/>
        </authorList>
    </citation>
    <scope>NUCLEOTIDE SEQUENCE [LARGE SCALE GENOMIC DNA]</scope>
    <source>
        <strain evidence="3 4">DSM 23581</strain>
    </source>
</reference>
<accession>A0A1H3WU76</accession>
<keyword evidence="1" id="KW-0472">Membrane</keyword>
<evidence type="ECO:0000313" key="3">
    <source>
        <dbReference type="EMBL" id="SDZ90705.1"/>
    </source>
</evidence>
<organism evidence="3 4">
    <name type="scientific">Psychroflexus halocasei</name>
    <dbReference type="NCBI Taxonomy" id="908615"/>
    <lineage>
        <taxon>Bacteria</taxon>
        <taxon>Pseudomonadati</taxon>
        <taxon>Bacteroidota</taxon>
        <taxon>Flavobacteriia</taxon>
        <taxon>Flavobacteriales</taxon>
        <taxon>Flavobacteriaceae</taxon>
        <taxon>Psychroflexus</taxon>
    </lineage>
</organism>
<keyword evidence="1" id="KW-0812">Transmembrane</keyword>
<dbReference type="Pfam" id="PF03703">
    <property type="entry name" value="bPH_2"/>
    <property type="match status" value="1"/>
</dbReference>
<feature type="transmembrane region" description="Helical" evidence="1">
    <location>
        <begin position="81"/>
        <end position="99"/>
    </location>
</feature>
<gene>
    <name evidence="3" type="ORF">SAMN05421540_102144</name>
</gene>
<dbReference type="AlphaFoldDB" id="A0A1H3WU76"/>
<sequence>MMFLLLNIKTLNALTSLNNITDQEFENVSLDISNLPDFKAVDTQGLNKRYLIFLRSRLLLFFVLYLTAAGLIYFLSNIQTINLILVLGVPFVIFLISFIEIEMGFHKRQVGVREHDLYYARGFLYHKETLVPFKNIQHVEVSQNLILKWFKLYEVIFYTAGASSGDLKIKGLDEQTSRRLKAIVMHKNESVEEGNQQL</sequence>
<proteinExistence type="predicted"/>
<name>A0A1H3WU76_9FLAO</name>
<evidence type="ECO:0000256" key="1">
    <source>
        <dbReference type="SAM" id="Phobius"/>
    </source>
</evidence>
<feature type="transmembrane region" description="Helical" evidence="1">
    <location>
        <begin position="58"/>
        <end position="75"/>
    </location>
</feature>
<dbReference type="STRING" id="908615.SAMN05421540_102144"/>
<keyword evidence="1" id="KW-1133">Transmembrane helix</keyword>
<evidence type="ECO:0000313" key="4">
    <source>
        <dbReference type="Proteomes" id="UP000198820"/>
    </source>
</evidence>
<feature type="domain" description="YdbS-like PH" evidence="2">
    <location>
        <begin position="112"/>
        <end position="182"/>
    </location>
</feature>
<evidence type="ECO:0000259" key="2">
    <source>
        <dbReference type="Pfam" id="PF03703"/>
    </source>
</evidence>
<dbReference type="PANTHER" id="PTHR34473">
    <property type="entry name" value="UPF0699 TRANSMEMBRANE PROTEIN YDBS"/>
    <property type="match status" value="1"/>
</dbReference>
<dbReference type="InterPro" id="IPR005182">
    <property type="entry name" value="YdbS-like_PH"/>
</dbReference>
<dbReference type="Proteomes" id="UP000198820">
    <property type="component" value="Unassembled WGS sequence"/>
</dbReference>
<protein>
    <recommendedName>
        <fullName evidence="2">YdbS-like PH domain-containing protein</fullName>
    </recommendedName>
</protein>
<dbReference type="PANTHER" id="PTHR34473:SF2">
    <property type="entry name" value="UPF0699 TRANSMEMBRANE PROTEIN YDBT"/>
    <property type="match status" value="1"/>
</dbReference>